<dbReference type="RefSeq" id="WP_114436274.1">
    <property type="nucleotide sequence ID" value="NZ_QPIZ01000002.1"/>
</dbReference>
<protein>
    <submittedName>
        <fullName evidence="1">CRP-like cAMP-binding protein</fullName>
    </submittedName>
</protein>
<comment type="caution">
    <text evidence="1">The sequence shown here is derived from an EMBL/GenBank/DDBJ whole genome shotgun (WGS) entry which is preliminary data.</text>
</comment>
<evidence type="ECO:0000313" key="1">
    <source>
        <dbReference type="EMBL" id="RCW38962.1"/>
    </source>
</evidence>
<keyword evidence="2" id="KW-1185">Reference proteome</keyword>
<organism evidence="1 2">
    <name type="scientific">Marinilabilia salmonicolor</name>
    <dbReference type="NCBI Taxonomy" id="989"/>
    <lineage>
        <taxon>Bacteria</taxon>
        <taxon>Pseudomonadati</taxon>
        <taxon>Bacteroidota</taxon>
        <taxon>Bacteroidia</taxon>
        <taxon>Marinilabiliales</taxon>
        <taxon>Marinilabiliaceae</taxon>
        <taxon>Marinilabilia</taxon>
    </lineage>
</organism>
<gene>
    <name evidence="1" type="ORF">DFO77_102116</name>
</gene>
<dbReference type="SUPFAM" id="SSF51206">
    <property type="entry name" value="cAMP-binding domain-like"/>
    <property type="match status" value="1"/>
</dbReference>
<reference evidence="1 2" key="1">
    <citation type="submission" date="2018-07" db="EMBL/GenBank/DDBJ databases">
        <title>Freshwater and sediment microbial communities from various areas in North America, analyzing microbe dynamics in response to fracking.</title>
        <authorList>
            <person name="Lamendella R."/>
        </authorList>
    </citation>
    <scope>NUCLEOTIDE SEQUENCE [LARGE SCALE GENOMIC DNA]</scope>
    <source>
        <strain evidence="1 2">160A</strain>
    </source>
</reference>
<dbReference type="Gene3D" id="2.60.120.10">
    <property type="entry name" value="Jelly Rolls"/>
    <property type="match status" value="1"/>
</dbReference>
<proteinExistence type="predicted"/>
<dbReference type="Proteomes" id="UP000252733">
    <property type="component" value="Unassembled WGS sequence"/>
</dbReference>
<dbReference type="InterPro" id="IPR018490">
    <property type="entry name" value="cNMP-bd_dom_sf"/>
</dbReference>
<dbReference type="AlphaFoldDB" id="A0A368VCX2"/>
<accession>A0A368VCX2</accession>
<sequence>MSIEIYQNDYEALYTFFNSIVDTNRVLFNRIIPFIHKGQYNRGETILNYGDIETRSNFVLKGVVHQFIYDELTVTTNLTPQGLPFNSLQSYMEKSPSLEVHEAITDVQLLYMEKEDQERLSKTDPEFCYLWLKIYENILLDRENRMYLLQHRSPQKRFRLFQEKVARCNWLLGGTPDKYIASYLNMTPQQYSKEKRIYYSAQ</sequence>
<name>A0A368VCX2_9BACT</name>
<dbReference type="InterPro" id="IPR014710">
    <property type="entry name" value="RmlC-like_jellyroll"/>
</dbReference>
<dbReference type="EMBL" id="QPIZ01000002">
    <property type="protein sequence ID" value="RCW38962.1"/>
    <property type="molecule type" value="Genomic_DNA"/>
</dbReference>
<evidence type="ECO:0000313" key="2">
    <source>
        <dbReference type="Proteomes" id="UP000252733"/>
    </source>
</evidence>